<sequence>MANLCDERITRMEDILNTASVLNKPILEPLPNTEKRERQNIPRGKPKSGRIWKEEKTKFSSIIKTRGIRQSFAKKQKLREDLKRVKEMSRAIKAQKQAEKEVKKQRRRENLKRAEENRKKSEIVQIGNVRAVACLELMKDGGRRMRIGMVQLARARGKRGTDRECQKTRRSFSTDGWNQVSPMASIFVDALCLRYNDILRRELFVGKNVQFFTMRQVSPNTIALSRKPHSRVLPAPKRSSNC</sequence>
<evidence type="ECO:0000256" key="3">
    <source>
        <dbReference type="ARBA" id="ARBA00004604"/>
    </source>
</evidence>
<comment type="similarity">
    <text evidence="4">Belongs to the CGR1 family.</text>
</comment>
<dbReference type="InterPro" id="IPR026570">
    <property type="entry name" value="CCDC86"/>
</dbReference>
<evidence type="ECO:0000313" key="16">
    <source>
        <dbReference type="Proteomes" id="UP000078540"/>
    </source>
</evidence>
<evidence type="ECO:0000256" key="2">
    <source>
        <dbReference type="ARBA" id="ARBA00004286"/>
    </source>
</evidence>
<evidence type="ECO:0000313" key="15">
    <source>
        <dbReference type="EMBL" id="KYM82602.1"/>
    </source>
</evidence>
<keyword evidence="6" id="KW-0158">Chromosome</keyword>
<evidence type="ECO:0000256" key="11">
    <source>
        <dbReference type="ARBA" id="ARBA00023054"/>
    </source>
</evidence>
<dbReference type="Proteomes" id="UP000078540">
    <property type="component" value="Unassembled WGS sequence"/>
</dbReference>
<evidence type="ECO:0000256" key="9">
    <source>
        <dbReference type="ARBA" id="ARBA00022553"/>
    </source>
</evidence>
<dbReference type="AlphaFoldDB" id="A0A195BEI7"/>
<comment type="function">
    <text evidence="1">Involved in nucleolar integrity and required for processing of the pre-rRNA for the 60S ribosome subunit.</text>
</comment>
<dbReference type="PANTHER" id="PTHR13557:SF1">
    <property type="entry name" value="COILED-COIL DOMAIN-CONTAINING PROTEIN 86"/>
    <property type="match status" value="1"/>
</dbReference>
<feature type="compositionally biased region" description="Basic and acidic residues" evidence="14">
    <location>
        <begin position="93"/>
        <end position="102"/>
    </location>
</feature>
<dbReference type="PANTHER" id="PTHR13557">
    <property type="entry name" value="COILED-COIL DOMAIN-CONTAINING PROTEIN 86"/>
    <property type="match status" value="1"/>
</dbReference>
<evidence type="ECO:0000256" key="12">
    <source>
        <dbReference type="ARBA" id="ARBA00023242"/>
    </source>
</evidence>
<evidence type="ECO:0000256" key="1">
    <source>
        <dbReference type="ARBA" id="ARBA00004090"/>
    </source>
</evidence>
<dbReference type="Pfam" id="PF03879">
    <property type="entry name" value="Cgr1"/>
    <property type="match status" value="1"/>
</dbReference>
<keyword evidence="11" id="KW-0175">Coiled coil</keyword>
<evidence type="ECO:0000256" key="4">
    <source>
        <dbReference type="ARBA" id="ARBA00007869"/>
    </source>
</evidence>
<proteinExistence type="inferred from homology"/>
<accession>A0A195BEI7</accession>
<keyword evidence="16" id="KW-1185">Reference proteome</keyword>
<keyword evidence="9" id="KW-0597">Phosphoprotein</keyword>
<keyword evidence="10" id="KW-0164">Citrullination</keyword>
<dbReference type="STRING" id="520822.A0A195BEI7"/>
<evidence type="ECO:0000256" key="5">
    <source>
        <dbReference type="ARBA" id="ARBA00016738"/>
    </source>
</evidence>
<gene>
    <name evidence="15" type="ORF">ALC53_07093</name>
</gene>
<feature type="region of interest" description="Disordered" evidence="14">
    <location>
        <begin position="93"/>
        <end position="117"/>
    </location>
</feature>
<comment type="subcellular location">
    <subcellularLocation>
        <location evidence="2">Chromosome</location>
    </subcellularLocation>
    <subcellularLocation>
        <location evidence="3">Nucleus</location>
        <location evidence="3">Nucleolus</location>
    </subcellularLocation>
</comment>
<evidence type="ECO:0000256" key="8">
    <source>
        <dbReference type="ARBA" id="ARBA00022552"/>
    </source>
</evidence>
<dbReference type="GO" id="GO:0005694">
    <property type="term" value="C:chromosome"/>
    <property type="evidence" value="ECO:0007669"/>
    <property type="project" value="UniProtKB-SubCell"/>
</dbReference>
<keyword evidence="8" id="KW-0698">rRNA processing</keyword>
<evidence type="ECO:0000256" key="14">
    <source>
        <dbReference type="SAM" id="MobiDB-lite"/>
    </source>
</evidence>
<organism evidence="15 16">
    <name type="scientific">Atta colombica</name>
    <dbReference type="NCBI Taxonomy" id="520822"/>
    <lineage>
        <taxon>Eukaryota</taxon>
        <taxon>Metazoa</taxon>
        <taxon>Ecdysozoa</taxon>
        <taxon>Arthropoda</taxon>
        <taxon>Hexapoda</taxon>
        <taxon>Insecta</taxon>
        <taxon>Pterygota</taxon>
        <taxon>Neoptera</taxon>
        <taxon>Endopterygota</taxon>
        <taxon>Hymenoptera</taxon>
        <taxon>Apocrita</taxon>
        <taxon>Aculeata</taxon>
        <taxon>Formicoidea</taxon>
        <taxon>Formicidae</taxon>
        <taxon>Myrmicinae</taxon>
        <taxon>Atta</taxon>
    </lineage>
</organism>
<evidence type="ECO:0000256" key="7">
    <source>
        <dbReference type="ARBA" id="ARBA00022517"/>
    </source>
</evidence>
<reference evidence="15 16" key="1">
    <citation type="submission" date="2015-09" db="EMBL/GenBank/DDBJ databases">
        <title>Atta colombica WGS genome.</title>
        <authorList>
            <person name="Nygaard S."/>
            <person name="Hu H."/>
            <person name="Boomsma J."/>
            <person name="Zhang G."/>
        </authorList>
    </citation>
    <scope>NUCLEOTIDE SEQUENCE [LARGE SCALE GENOMIC DNA]</scope>
    <source>
        <strain evidence="15">Treedump-2</strain>
        <tissue evidence="15">Whole body</tissue>
    </source>
</reference>
<keyword evidence="7" id="KW-0690">Ribosome biogenesis</keyword>
<evidence type="ECO:0000256" key="10">
    <source>
        <dbReference type="ARBA" id="ARBA00022934"/>
    </source>
</evidence>
<evidence type="ECO:0000256" key="6">
    <source>
        <dbReference type="ARBA" id="ARBA00022454"/>
    </source>
</evidence>
<protein>
    <recommendedName>
        <fullName evidence="5">Coiled-coil domain-containing protein 86</fullName>
    </recommendedName>
</protein>
<dbReference type="GO" id="GO:0006364">
    <property type="term" value="P:rRNA processing"/>
    <property type="evidence" value="ECO:0007669"/>
    <property type="project" value="UniProtKB-KW"/>
</dbReference>
<keyword evidence="12" id="KW-0539">Nucleus</keyword>
<comment type="function">
    <text evidence="13">Required for proper chromosome segregation during mitosis and error-free mitotic progression.</text>
</comment>
<dbReference type="GO" id="GO:0005730">
    <property type="term" value="C:nucleolus"/>
    <property type="evidence" value="ECO:0007669"/>
    <property type="project" value="UniProtKB-SubCell"/>
</dbReference>
<evidence type="ECO:0000256" key="13">
    <source>
        <dbReference type="ARBA" id="ARBA00093307"/>
    </source>
</evidence>
<dbReference type="InterPro" id="IPR005579">
    <property type="entry name" value="Cgr1-like"/>
</dbReference>
<name>A0A195BEI7_9HYME</name>
<dbReference type="EMBL" id="KQ976511">
    <property type="protein sequence ID" value="KYM82602.1"/>
    <property type="molecule type" value="Genomic_DNA"/>
</dbReference>